<feature type="domain" description="Heparinase II/III-like C-terminal" evidence="5">
    <location>
        <begin position="382"/>
        <end position="541"/>
    </location>
</feature>
<dbReference type="PANTHER" id="PTHR39210:SF1">
    <property type="entry name" value="HEPARIN-SULFATE LYASE"/>
    <property type="match status" value="1"/>
</dbReference>
<dbReference type="GO" id="GO:0016829">
    <property type="term" value="F:lyase activity"/>
    <property type="evidence" value="ECO:0007669"/>
    <property type="project" value="UniProtKB-KW"/>
</dbReference>
<dbReference type="Gene3D" id="1.50.10.100">
    <property type="entry name" value="Chondroitin AC/alginate lyase"/>
    <property type="match status" value="1"/>
</dbReference>
<dbReference type="AlphaFoldDB" id="A0A318D589"/>
<dbReference type="OrthoDB" id="9763014at2"/>
<organism evidence="7 8">
    <name type="scientific">Kangiella spongicola</name>
    <dbReference type="NCBI Taxonomy" id="796379"/>
    <lineage>
        <taxon>Bacteria</taxon>
        <taxon>Pseudomonadati</taxon>
        <taxon>Pseudomonadota</taxon>
        <taxon>Gammaproteobacteria</taxon>
        <taxon>Kangiellales</taxon>
        <taxon>Kangiellaceae</taxon>
        <taxon>Kangiella</taxon>
    </lineage>
</organism>
<keyword evidence="4" id="KW-0456">Lyase</keyword>
<keyword evidence="3" id="KW-0574">Periplasm</keyword>
<keyword evidence="8" id="KW-1185">Reference proteome</keyword>
<evidence type="ECO:0000313" key="7">
    <source>
        <dbReference type="EMBL" id="PXF63028.1"/>
    </source>
</evidence>
<dbReference type="Pfam" id="PF07940">
    <property type="entry name" value="Hepar_II_III_C"/>
    <property type="match status" value="1"/>
</dbReference>
<dbReference type="RefSeq" id="WP_110200831.1">
    <property type="nucleotide sequence ID" value="NZ_QICH01000002.1"/>
</dbReference>
<dbReference type="Proteomes" id="UP000247689">
    <property type="component" value="Unassembled WGS sequence"/>
</dbReference>
<sequence>MQIVKIKTALALGVTNLARVLFYQLSIKMGLNPVKKLQSEIVTGPFFTAEDIETVNTKTNGQWLGKHTYFGQSTTNSTIPDWHQSCLTKKIATRSLPWFAISDFNNELGDIKGVWEASRFDWVISFAQQAKQGDKDALTKLNNWILDWLNNNAPYDGVNWKCGQEASIRVMHLALAALLLDQTKSSTPALLSFIKAHLKRISSTIMYAVAQDNNHGTSEAAALYIGGSWLAINGDNEGFKWQKQGVKWLENRIDHLIEDDGSFSQYSVNYHRVMLDSISLVEVWRTKHSLDKFSSRFYSKMALATDWLFYFTNVKSGDAPNLGANDGARLIPLTGTDYRDFRPSVQLASAVFKQQLAYLGEGEYNLPLFWLNIALSKNKSPVKKSKDFTNGGYAYLTKANTELFLRYPNFKFRPSQCDALHLDFWLGNKNIFRDGGTFSYNAGQQYIDYYGGVQSHNTVQFDNHDQMPRLSRFLLGDWLKTSFKQPLILTDSSQSFAAGYKDRFGCEHIRSIALTEQSLTISDKVSGFTDKAVLRFRLHPADWHIVDTTLVSKLCKINFSSSVPINRLEITTGLESRYYYQESKIPVLELEVSKAGTITTEVTF</sequence>
<dbReference type="Pfam" id="PF16889">
    <property type="entry name" value="Hepar_II_III_N"/>
    <property type="match status" value="1"/>
</dbReference>
<comment type="subcellular location">
    <subcellularLocation>
        <location evidence="1">Periplasm</location>
    </subcellularLocation>
</comment>
<dbReference type="InterPro" id="IPR031680">
    <property type="entry name" value="Hepar_II_III_N"/>
</dbReference>
<dbReference type="SUPFAM" id="SSF48230">
    <property type="entry name" value="Chondroitin AC/alginate lyase"/>
    <property type="match status" value="1"/>
</dbReference>
<evidence type="ECO:0000256" key="2">
    <source>
        <dbReference type="ARBA" id="ARBA00022729"/>
    </source>
</evidence>
<comment type="caution">
    <text evidence="7">The sequence shown here is derived from an EMBL/GenBank/DDBJ whole genome shotgun (WGS) entry which is preliminary data.</text>
</comment>
<reference evidence="7 8" key="1">
    <citation type="submission" date="2018-05" db="EMBL/GenBank/DDBJ databases">
        <title>Kangiella spongicola genome sequence.</title>
        <authorList>
            <person name="Maclea K.S."/>
            <person name="Goen A.E."/>
            <person name="Kelley C."/>
            <person name="Underriner A."/>
            <person name="Silverwood T."/>
            <person name="Trachtenberg A.M."/>
        </authorList>
    </citation>
    <scope>NUCLEOTIDE SEQUENCE [LARGE SCALE GENOMIC DNA]</scope>
    <source>
        <strain evidence="7 8">ATCC BAA-2076</strain>
    </source>
</reference>
<protein>
    <submittedName>
        <fullName evidence="7">Heparinase</fullName>
    </submittedName>
</protein>
<accession>A0A318D589</accession>
<dbReference type="InterPro" id="IPR008929">
    <property type="entry name" value="Chondroitin_lyas"/>
</dbReference>
<dbReference type="EMBL" id="QICH01000002">
    <property type="protein sequence ID" value="PXF63028.1"/>
    <property type="molecule type" value="Genomic_DNA"/>
</dbReference>
<evidence type="ECO:0000259" key="5">
    <source>
        <dbReference type="Pfam" id="PF07940"/>
    </source>
</evidence>
<dbReference type="GO" id="GO:0042597">
    <property type="term" value="C:periplasmic space"/>
    <property type="evidence" value="ECO:0007669"/>
    <property type="project" value="UniProtKB-SubCell"/>
</dbReference>
<evidence type="ECO:0000259" key="6">
    <source>
        <dbReference type="Pfam" id="PF16889"/>
    </source>
</evidence>
<evidence type="ECO:0000256" key="4">
    <source>
        <dbReference type="ARBA" id="ARBA00023239"/>
    </source>
</evidence>
<evidence type="ECO:0000256" key="1">
    <source>
        <dbReference type="ARBA" id="ARBA00004418"/>
    </source>
</evidence>
<proteinExistence type="predicted"/>
<name>A0A318D589_9GAMM</name>
<evidence type="ECO:0000313" key="8">
    <source>
        <dbReference type="Proteomes" id="UP000247689"/>
    </source>
</evidence>
<feature type="domain" description="Heparin-sulfate lyase N-terminal" evidence="6">
    <location>
        <begin position="136"/>
        <end position="312"/>
    </location>
</feature>
<dbReference type="PANTHER" id="PTHR39210">
    <property type="entry name" value="HEPARIN-SULFATE LYASE"/>
    <property type="match status" value="1"/>
</dbReference>
<keyword evidence="2" id="KW-0732">Signal</keyword>
<evidence type="ECO:0000256" key="3">
    <source>
        <dbReference type="ARBA" id="ARBA00022764"/>
    </source>
</evidence>
<dbReference type="InterPro" id="IPR012480">
    <property type="entry name" value="Hepar_II_III_C"/>
</dbReference>
<dbReference type="Gene3D" id="2.70.98.70">
    <property type="match status" value="1"/>
</dbReference>
<gene>
    <name evidence="7" type="ORF">DL796_06130</name>
</gene>